<sequence length="155" mass="17716">MRFRAADIDTYLKAADYVDTALIPLMKTTWDTEVKTVTQAVEFTAQLADEMERQFHGRIMQFPAFTYAQSEPLSSRIDRLLGWAADLKAASFSHICLLTADGEWKTAENELDGMALFFVPALPLEFVEAKHRKEVMDGQLKQLIPFLSQLWQQKV</sequence>
<name>A0A268P4Q7_SHOCL</name>
<dbReference type="AlphaFoldDB" id="A0A268P4Q7"/>
<dbReference type="RefSeq" id="WP_095293672.1">
    <property type="nucleotide sequence ID" value="NZ_JAROAR010000025.1"/>
</dbReference>
<dbReference type="EMBL" id="NPCC01000004">
    <property type="protein sequence ID" value="PAE90707.1"/>
    <property type="molecule type" value="Genomic_DNA"/>
</dbReference>
<comment type="caution">
    <text evidence="1">The sequence shown here is derived from an EMBL/GenBank/DDBJ whole genome shotgun (WGS) entry which is preliminary data.</text>
</comment>
<protein>
    <recommendedName>
        <fullName evidence="3">DUF2487 domain-containing protein</fullName>
    </recommendedName>
</protein>
<gene>
    <name evidence="1" type="ORF">CHH72_02170</name>
</gene>
<accession>A0A268P4Q7</accession>
<dbReference type="Pfam" id="PF10673">
    <property type="entry name" value="DUF2487"/>
    <property type="match status" value="1"/>
</dbReference>
<reference evidence="1 2" key="1">
    <citation type="submission" date="2017-07" db="EMBL/GenBank/DDBJ databases">
        <title>Isolation and whole genome analysis of endospore-forming bacteria from heroin.</title>
        <authorList>
            <person name="Kalinowski J."/>
            <person name="Ahrens B."/>
            <person name="Al-Dilaimi A."/>
            <person name="Winkler A."/>
            <person name="Wibberg D."/>
            <person name="Schleenbecker U."/>
            <person name="Ruckert C."/>
            <person name="Wolfel R."/>
            <person name="Grass G."/>
        </authorList>
    </citation>
    <scope>NUCLEOTIDE SEQUENCE [LARGE SCALE GENOMIC DNA]</scope>
    <source>
        <strain evidence="1 2">7539</strain>
    </source>
</reference>
<evidence type="ECO:0000313" key="2">
    <source>
        <dbReference type="Proteomes" id="UP000216207"/>
    </source>
</evidence>
<evidence type="ECO:0008006" key="3">
    <source>
        <dbReference type="Google" id="ProtNLM"/>
    </source>
</evidence>
<evidence type="ECO:0000313" key="1">
    <source>
        <dbReference type="EMBL" id="PAE90707.1"/>
    </source>
</evidence>
<organism evidence="1 2">
    <name type="scientific">Shouchella clausii</name>
    <name type="common">Alkalihalobacillus clausii</name>
    <dbReference type="NCBI Taxonomy" id="79880"/>
    <lineage>
        <taxon>Bacteria</taxon>
        <taxon>Bacillati</taxon>
        <taxon>Bacillota</taxon>
        <taxon>Bacilli</taxon>
        <taxon>Bacillales</taxon>
        <taxon>Bacillaceae</taxon>
        <taxon>Shouchella</taxon>
    </lineage>
</organism>
<dbReference type="InterPro" id="IPR019615">
    <property type="entry name" value="DUF2487"/>
</dbReference>
<dbReference type="Proteomes" id="UP000216207">
    <property type="component" value="Unassembled WGS sequence"/>
</dbReference>
<proteinExistence type="predicted"/>